<protein>
    <submittedName>
        <fullName evidence="1">Uncharacterized protein</fullName>
    </submittedName>
</protein>
<comment type="caution">
    <text evidence="1">The sequence shown here is derived from an EMBL/GenBank/DDBJ whole genome shotgun (WGS) entry which is preliminary data.</text>
</comment>
<dbReference type="AlphaFoldDB" id="A0A4Y2L6C0"/>
<proteinExistence type="predicted"/>
<evidence type="ECO:0000313" key="2">
    <source>
        <dbReference type="Proteomes" id="UP000499080"/>
    </source>
</evidence>
<name>A0A4Y2L6C0_ARAVE</name>
<accession>A0A4Y2L6C0</accession>
<reference evidence="1 2" key="1">
    <citation type="journal article" date="2019" name="Sci. Rep.">
        <title>Orb-weaving spider Araneus ventricosus genome elucidates the spidroin gene catalogue.</title>
        <authorList>
            <person name="Kono N."/>
            <person name="Nakamura H."/>
            <person name="Ohtoshi R."/>
            <person name="Moran D.A.P."/>
            <person name="Shinohara A."/>
            <person name="Yoshida Y."/>
            <person name="Fujiwara M."/>
            <person name="Mori M."/>
            <person name="Tomita M."/>
            <person name="Arakawa K."/>
        </authorList>
    </citation>
    <scope>NUCLEOTIDE SEQUENCE [LARGE SCALE GENOMIC DNA]</scope>
</reference>
<dbReference type="EMBL" id="BGPR01005390">
    <property type="protein sequence ID" value="GBN09750.1"/>
    <property type="molecule type" value="Genomic_DNA"/>
</dbReference>
<evidence type="ECO:0000313" key="1">
    <source>
        <dbReference type="EMBL" id="GBN09750.1"/>
    </source>
</evidence>
<gene>
    <name evidence="1" type="ORF">AVEN_109852_1</name>
</gene>
<dbReference type="OrthoDB" id="6277804at2759"/>
<keyword evidence="2" id="KW-1185">Reference proteome</keyword>
<organism evidence="1 2">
    <name type="scientific">Araneus ventricosus</name>
    <name type="common">Orbweaver spider</name>
    <name type="synonym">Epeira ventricosa</name>
    <dbReference type="NCBI Taxonomy" id="182803"/>
    <lineage>
        <taxon>Eukaryota</taxon>
        <taxon>Metazoa</taxon>
        <taxon>Ecdysozoa</taxon>
        <taxon>Arthropoda</taxon>
        <taxon>Chelicerata</taxon>
        <taxon>Arachnida</taxon>
        <taxon>Araneae</taxon>
        <taxon>Araneomorphae</taxon>
        <taxon>Entelegynae</taxon>
        <taxon>Araneoidea</taxon>
        <taxon>Araneidae</taxon>
        <taxon>Araneus</taxon>
    </lineage>
</organism>
<dbReference type="Proteomes" id="UP000499080">
    <property type="component" value="Unassembled WGS sequence"/>
</dbReference>
<sequence>MVISTTKIRPKIINEVLKEYGISDTHEFTDIAVSFDGTRLTRGHTSQIVVGCAIDILRSCVIHYEVMSKHYTECEYAKTDLVEKSAEYIIWFESHEKAYRIITLEHQVHWKWKLHTNFSPYLTKLAYVIQQFFQESMKKH</sequence>